<dbReference type="EMBL" id="JACKTI010000057">
    <property type="protein sequence ID" value="MCV7025856.1"/>
    <property type="molecule type" value="Genomic_DNA"/>
</dbReference>
<comment type="subcellular location">
    <subcellularLocation>
        <location evidence="1">Membrane</location>
        <topology evidence="1">Multi-pass membrane protein</topology>
    </subcellularLocation>
</comment>
<dbReference type="Gene3D" id="1.20.144.10">
    <property type="entry name" value="Phosphatidic acid phosphatase type 2/haloperoxidase"/>
    <property type="match status" value="1"/>
</dbReference>
<evidence type="ECO:0000313" key="11">
    <source>
        <dbReference type="Proteomes" id="UP001207528"/>
    </source>
</evidence>
<feature type="transmembrane region" description="Helical" evidence="6">
    <location>
        <begin position="323"/>
        <end position="343"/>
    </location>
</feature>
<dbReference type="GO" id="GO:0016020">
    <property type="term" value="C:membrane"/>
    <property type="evidence" value="ECO:0007669"/>
    <property type="project" value="UniProtKB-SubCell"/>
</dbReference>
<feature type="compositionally biased region" description="Basic and acidic residues" evidence="5">
    <location>
        <begin position="395"/>
        <end position="409"/>
    </location>
</feature>
<feature type="domain" description="Inositolphosphotransferase Aur1/Ipt1" evidence="7">
    <location>
        <begin position="113"/>
        <end position="338"/>
    </location>
</feature>
<dbReference type="InterPro" id="IPR026841">
    <property type="entry name" value="Aur1/Ipt1"/>
</dbReference>
<evidence type="ECO:0000256" key="4">
    <source>
        <dbReference type="ARBA" id="ARBA00023136"/>
    </source>
</evidence>
<reference evidence="8 10" key="1">
    <citation type="journal article" date="2016" name="Genome Announc.">
        <title>Draft Genome Sequences of Five Rapidly Growing Mycobacterium Species, M. thermoresistibile, M. fortuitum subsp. acetamidolyticum, M. canariasense, M. brisbanense, and M. novocastrense.</title>
        <authorList>
            <person name="Katahira K."/>
            <person name="Ogura Y."/>
            <person name="Gotoh Y."/>
            <person name="Hayashi T."/>
        </authorList>
    </citation>
    <scope>NUCLEOTIDE SEQUENCE [LARGE SCALE GENOMIC DNA]</scope>
    <source>
        <strain evidence="8 10">JCM18114</strain>
    </source>
</reference>
<dbReference type="SUPFAM" id="SSF48317">
    <property type="entry name" value="Acid phosphatase/Vanadium-dependent haloperoxidase"/>
    <property type="match status" value="1"/>
</dbReference>
<evidence type="ECO:0000256" key="3">
    <source>
        <dbReference type="ARBA" id="ARBA00022989"/>
    </source>
</evidence>
<dbReference type="Pfam" id="PF14378">
    <property type="entry name" value="PAP2_3"/>
    <property type="match status" value="1"/>
</dbReference>
<feature type="transmembrane region" description="Helical" evidence="6">
    <location>
        <begin position="273"/>
        <end position="293"/>
    </location>
</feature>
<accession>A0AAW5SPL6</accession>
<comment type="caution">
    <text evidence="9">The sequence shown here is derived from an EMBL/GenBank/DDBJ whole genome shotgun (WGS) entry which is preliminary data.</text>
</comment>
<sequence length="409" mass="45365">MSAVDESSVASQRSPKAAQTRERRLKYVRRTAVAIWAAVIVFRTVTEGFAFNRELVLLYIATGLLAASIGQVRRMLYVIRDWLPFALILIAYDLSRGAADMIGRPTLWEWPVEADRWLFFGTVPTVWLQEQLKQGHPPWWEVILSCVYMSFFILPYAVAGVLWLRDRAEWKAFVRLFVGLNFAGLVIYALVPAAPPWAAARCTPDDVEGGPAYARCMFRSARGVPDGGVLGAMQSSQDGANPWIERIVGRGWGNLNMHTASALLDAGQASVNLVAAIPSLHAGMTAAVAAFLWRRVHGAWRPLLVAYVLLMAFTLVYTAEHYVIDILLGWALAAAVIAVLHRYQGWRRGRAARSADRAGEMVPLYDRRDDPAVATESSPAVESQPVAEPEPVDEPEPRRRDVVAEVDSR</sequence>
<evidence type="ECO:0000256" key="2">
    <source>
        <dbReference type="ARBA" id="ARBA00022692"/>
    </source>
</evidence>
<dbReference type="InterPro" id="IPR052185">
    <property type="entry name" value="IPC_Synthase-Related"/>
</dbReference>
<evidence type="ECO:0000313" key="9">
    <source>
        <dbReference type="EMBL" id="MCV7025856.1"/>
    </source>
</evidence>
<dbReference type="EMBL" id="BCTA01000056">
    <property type="protein sequence ID" value="GAT11059.1"/>
    <property type="molecule type" value="Genomic_DNA"/>
</dbReference>
<feature type="transmembrane region" description="Helical" evidence="6">
    <location>
        <begin position="82"/>
        <end position="99"/>
    </location>
</feature>
<dbReference type="Proteomes" id="UP001207528">
    <property type="component" value="Unassembled WGS sequence"/>
</dbReference>
<feature type="transmembrane region" description="Helical" evidence="6">
    <location>
        <begin position="51"/>
        <end position="70"/>
    </location>
</feature>
<dbReference type="InterPro" id="IPR036938">
    <property type="entry name" value="PAP2/HPO_sf"/>
</dbReference>
<feature type="transmembrane region" description="Helical" evidence="6">
    <location>
        <begin position="27"/>
        <end position="45"/>
    </location>
</feature>
<evidence type="ECO:0000259" key="7">
    <source>
        <dbReference type="Pfam" id="PF14378"/>
    </source>
</evidence>
<keyword evidence="4 6" id="KW-0472">Membrane</keyword>
<keyword evidence="3 6" id="KW-1133">Transmembrane helix</keyword>
<protein>
    <submittedName>
        <fullName evidence="8">PAP2 superfamily protein</fullName>
    </submittedName>
    <submittedName>
        <fullName evidence="9">Phosphatase PAP2 family protein</fullName>
    </submittedName>
</protein>
<dbReference type="Proteomes" id="UP000069773">
    <property type="component" value="Unassembled WGS sequence"/>
</dbReference>
<gene>
    <name evidence="9" type="ORF">H7I77_21300</name>
    <name evidence="8" type="ORF">RMCN_4192</name>
</gene>
<dbReference type="PANTHER" id="PTHR31310">
    <property type="match status" value="1"/>
</dbReference>
<evidence type="ECO:0000256" key="1">
    <source>
        <dbReference type="ARBA" id="ARBA00004141"/>
    </source>
</evidence>
<reference evidence="9" key="3">
    <citation type="journal article" date="2022" name="BMC Genomics">
        <title>Comparative genome analysis of mycobacteria focusing on tRNA and non-coding RNA.</title>
        <authorList>
            <person name="Behra P.R.K."/>
            <person name="Pettersson B.M.F."/>
            <person name="Ramesh M."/>
            <person name="Das S."/>
            <person name="Dasgupta S."/>
            <person name="Kirsebom L.A."/>
        </authorList>
    </citation>
    <scope>NUCLEOTIDE SEQUENCE</scope>
    <source>
        <strain evidence="9">DSM 44203</strain>
    </source>
</reference>
<feature type="transmembrane region" description="Helical" evidence="6">
    <location>
        <begin position="300"/>
        <end position="317"/>
    </location>
</feature>
<organism evidence="9 11">
    <name type="scientific">Mycolicibacterium novocastrense</name>
    <name type="common">Mycobacterium novocastrense</name>
    <dbReference type="NCBI Taxonomy" id="59813"/>
    <lineage>
        <taxon>Bacteria</taxon>
        <taxon>Bacillati</taxon>
        <taxon>Actinomycetota</taxon>
        <taxon>Actinomycetes</taxon>
        <taxon>Mycobacteriales</taxon>
        <taxon>Mycobacteriaceae</taxon>
        <taxon>Mycolicibacterium</taxon>
    </lineage>
</organism>
<dbReference type="AlphaFoldDB" id="A0AAW5SPL6"/>
<keyword evidence="2 6" id="KW-0812">Transmembrane</keyword>
<evidence type="ECO:0000256" key="5">
    <source>
        <dbReference type="SAM" id="MobiDB-lite"/>
    </source>
</evidence>
<dbReference type="PANTHER" id="PTHR31310:SF7">
    <property type="entry name" value="PA-PHOSPHATASE RELATED-FAMILY PROTEIN DDB_G0268928"/>
    <property type="match status" value="1"/>
</dbReference>
<feature type="transmembrane region" description="Helical" evidence="6">
    <location>
        <begin position="172"/>
        <end position="191"/>
    </location>
</feature>
<evidence type="ECO:0000313" key="8">
    <source>
        <dbReference type="EMBL" id="GAT11059.1"/>
    </source>
</evidence>
<name>A0AAW5SPL6_MYCNV</name>
<feature type="region of interest" description="Disordered" evidence="5">
    <location>
        <begin position="363"/>
        <end position="409"/>
    </location>
</feature>
<evidence type="ECO:0000313" key="10">
    <source>
        <dbReference type="Proteomes" id="UP000069773"/>
    </source>
</evidence>
<feature type="transmembrane region" description="Helical" evidence="6">
    <location>
        <begin position="142"/>
        <end position="165"/>
    </location>
</feature>
<evidence type="ECO:0000256" key="6">
    <source>
        <dbReference type="SAM" id="Phobius"/>
    </source>
</evidence>
<proteinExistence type="predicted"/>
<reference evidence="9" key="2">
    <citation type="submission" date="2020-07" db="EMBL/GenBank/DDBJ databases">
        <authorList>
            <person name="Pettersson B.M.F."/>
            <person name="Behra P.R.K."/>
            <person name="Ramesh M."/>
            <person name="Das S."/>
            <person name="Dasgupta S."/>
            <person name="Kirsebom L.A."/>
        </authorList>
    </citation>
    <scope>NUCLEOTIDE SEQUENCE</scope>
    <source>
        <strain evidence="9">DSM 44203</strain>
    </source>
</reference>
<dbReference type="RefSeq" id="WP_084377614.1">
    <property type="nucleotide sequence ID" value="NZ_BCTA01000056.1"/>
</dbReference>
<keyword evidence="10" id="KW-1185">Reference proteome</keyword>